<evidence type="ECO:0000256" key="10">
    <source>
        <dbReference type="ARBA" id="ARBA00038023"/>
    </source>
</evidence>
<keyword evidence="5" id="KW-0862">Zinc</keyword>
<evidence type="ECO:0000313" key="13">
    <source>
        <dbReference type="EMBL" id="CAG8525156.1"/>
    </source>
</evidence>
<dbReference type="GO" id="GO:0000978">
    <property type="term" value="F:RNA polymerase II cis-regulatory region sequence-specific DNA binding"/>
    <property type="evidence" value="ECO:0007669"/>
    <property type="project" value="TreeGrafter"/>
</dbReference>
<dbReference type="InterPro" id="IPR013087">
    <property type="entry name" value="Znf_C2H2_type"/>
</dbReference>
<sequence length="173" mass="19299">MQADAPRPYKCTICGKAFYRLEHQTRHIRTHTGEKPHRCEFPGCEKRFSRSDELTRHRQFKNTPPPPALVPLQFEILHLFFNGGGGFRTRSNSGSSTISSSSSCSKTEMVITPKHSPCLGPRIVSPVDCFTINPLNTISPINGSINNSSINNSINSNLIPSFYGMTPPFVRYS</sequence>
<feature type="domain" description="C2H2-type" evidence="12">
    <location>
        <begin position="37"/>
        <end position="67"/>
    </location>
</feature>
<dbReference type="InterPro" id="IPR051007">
    <property type="entry name" value="creA/MIG_C2H2-ZnF"/>
</dbReference>
<dbReference type="Pfam" id="PF00096">
    <property type="entry name" value="zf-C2H2"/>
    <property type="match status" value="2"/>
</dbReference>
<comment type="similarity">
    <text evidence="10">Belongs to the creA/MIG C2H2-type zinc-finger protein family.</text>
</comment>
<comment type="caution">
    <text evidence="13">The sequence shown here is derived from an EMBL/GenBank/DDBJ whole genome shotgun (WGS) entry which is preliminary data.</text>
</comment>
<keyword evidence="14" id="KW-1185">Reference proteome</keyword>
<dbReference type="SUPFAM" id="SSF57667">
    <property type="entry name" value="beta-beta-alpha zinc fingers"/>
    <property type="match status" value="1"/>
</dbReference>
<dbReference type="FunFam" id="3.30.160.60:FF:000089">
    <property type="entry name" value="DNA-binding protein creA"/>
    <property type="match status" value="1"/>
</dbReference>
<dbReference type="PROSITE" id="PS50157">
    <property type="entry name" value="ZINC_FINGER_C2H2_2"/>
    <property type="match status" value="2"/>
</dbReference>
<evidence type="ECO:0000256" key="3">
    <source>
        <dbReference type="ARBA" id="ARBA00022737"/>
    </source>
</evidence>
<keyword evidence="7" id="KW-0238">DNA-binding</keyword>
<dbReference type="SMART" id="SM00355">
    <property type="entry name" value="ZnF_C2H2"/>
    <property type="match status" value="2"/>
</dbReference>
<dbReference type="Gene3D" id="3.30.160.60">
    <property type="entry name" value="Classic Zinc Finger"/>
    <property type="match status" value="2"/>
</dbReference>
<evidence type="ECO:0000256" key="2">
    <source>
        <dbReference type="ARBA" id="ARBA00022723"/>
    </source>
</evidence>
<dbReference type="PROSITE" id="PS00028">
    <property type="entry name" value="ZINC_FINGER_C2H2_1"/>
    <property type="match status" value="1"/>
</dbReference>
<keyword evidence="6" id="KW-0805">Transcription regulation</keyword>
<dbReference type="AlphaFoldDB" id="A0A9N9FDB8"/>
<keyword evidence="2" id="KW-0479">Metal-binding</keyword>
<evidence type="ECO:0000256" key="7">
    <source>
        <dbReference type="ARBA" id="ARBA00023125"/>
    </source>
</evidence>
<keyword evidence="3" id="KW-0677">Repeat</keyword>
<dbReference type="PANTHER" id="PTHR47428">
    <property type="entry name" value="REGULATORY PROTEIN MIG1-RELATED"/>
    <property type="match status" value="1"/>
</dbReference>
<evidence type="ECO:0000256" key="6">
    <source>
        <dbReference type="ARBA" id="ARBA00023015"/>
    </source>
</evidence>
<evidence type="ECO:0000256" key="11">
    <source>
        <dbReference type="PROSITE-ProRule" id="PRU00042"/>
    </source>
</evidence>
<dbReference type="OrthoDB" id="654211at2759"/>
<dbReference type="PANTHER" id="PTHR47428:SF1">
    <property type="entry name" value="REGULATORY PROTEIN MIG1-RELATED"/>
    <property type="match status" value="1"/>
</dbReference>
<evidence type="ECO:0000313" key="14">
    <source>
        <dbReference type="Proteomes" id="UP000789706"/>
    </source>
</evidence>
<proteinExistence type="inferred from homology"/>
<dbReference type="GO" id="GO:0000433">
    <property type="term" value="P:carbon catabolite repression of transcription from RNA polymerase II promoter by glucose"/>
    <property type="evidence" value="ECO:0007669"/>
    <property type="project" value="TreeGrafter"/>
</dbReference>
<evidence type="ECO:0000256" key="8">
    <source>
        <dbReference type="ARBA" id="ARBA00023163"/>
    </source>
</evidence>
<dbReference type="InterPro" id="IPR036236">
    <property type="entry name" value="Znf_C2H2_sf"/>
</dbReference>
<keyword evidence="9" id="KW-0539">Nucleus</keyword>
<evidence type="ECO:0000256" key="5">
    <source>
        <dbReference type="ARBA" id="ARBA00022833"/>
    </source>
</evidence>
<dbReference type="GO" id="GO:0005737">
    <property type="term" value="C:cytoplasm"/>
    <property type="evidence" value="ECO:0007669"/>
    <property type="project" value="TreeGrafter"/>
</dbReference>
<dbReference type="Proteomes" id="UP000789706">
    <property type="component" value="Unassembled WGS sequence"/>
</dbReference>
<evidence type="ECO:0000259" key="12">
    <source>
        <dbReference type="PROSITE" id="PS50157"/>
    </source>
</evidence>
<keyword evidence="8" id="KW-0804">Transcription</keyword>
<name>A0A9N9FDB8_9GLOM</name>
<keyword evidence="4 11" id="KW-0863">Zinc-finger</keyword>
<organism evidence="13 14">
    <name type="scientific">Diversispora eburnea</name>
    <dbReference type="NCBI Taxonomy" id="1213867"/>
    <lineage>
        <taxon>Eukaryota</taxon>
        <taxon>Fungi</taxon>
        <taxon>Fungi incertae sedis</taxon>
        <taxon>Mucoromycota</taxon>
        <taxon>Glomeromycotina</taxon>
        <taxon>Glomeromycetes</taxon>
        <taxon>Diversisporales</taxon>
        <taxon>Diversisporaceae</taxon>
        <taxon>Diversispora</taxon>
    </lineage>
</organism>
<protein>
    <submittedName>
        <fullName evidence="13">10246_t:CDS:1</fullName>
    </submittedName>
</protein>
<dbReference type="GO" id="GO:0005634">
    <property type="term" value="C:nucleus"/>
    <property type="evidence" value="ECO:0007669"/>
    <property type="project" value="UniProtKB-SubCell"/>
</dbReference>
<evidence type="ECO:0000256" key="4">
    <source>
        <dbReference type="ARBA" id="ARBA00022771"/>
    </source>
</evidence>
<accession>A0A9N9FDB8</accession>
<dbReference type="EMBL" id="CAJVPK010000550">
    <property type="protein sequence ID" value="CAG8525156.1"/>
    <property type="molecule type" value="Genomic_DNA"/>
</dbReference>
<evidence type="ECO:0000256" key="1">
    <source>
        <dbReference type="ARBA" id="ARBA00004123"/>
    </source>
</evidence>
<dbReference type="FunFam" id="3.30.160.60:FF:000446">
    <property type="entry name" value="Zinc finger protein"/>
    <property type="match status" value="1"/>
</dbReference>
<reference evidence="13" key="1">
    <citation type="submission" date="2021-06" db="EMBL/GenBank/DDBJ databases">
        <authorList>
            <person name="Kallberg Y."/>
            <person name="Tangrot J."/>
            <person name="Rosling A."/>
        </authorList>
    </citation>
    <scope>NUCLEOTIDE SEQUENCE</scope>
    <source>
        <strain evidence="13">AZ414A</strain>
    </source>
</reference>
<dbReference type="GO" id="GO:0008270">
    <property type="term" value="F:zinc ion binding"/>
    <property type="evidence" value="ECO:0007669"/>
    <property type="project" value="UniProtKB-KW"/>
</dbReference>
<gene>
    <name evidence="13" type="ORF">DEBURN_LOCUS5862</name>
</gene>
<feature type="domain" description="C2H2-type" evidence="12">
    <location>
        <begin position="9"/>
        <end position="36"/>
    </location>
</feature>
<comment type="subcellular location">
    <subcellularLocation>
        <location evidence="1">Nucleus</location>
    </subcellularLocation>
</comment>
<evidence type="ECO:0000256" key="9">
    <source>
        <dbReference type="ARBA" id="ARBA00023242"/>
    </source>
</evidence>